<evidence type="ECO:0000313" key="2">
    <source>
        <dbReference type="EMBL" id="MBI5251047.1"/>
    </source>
</evidence>
<dbReference type="GO" id="GO:0046872">
    <property type="term" value="F:metal ion binding"/>
    <property type="evidence" value="ECO:0007669"/>
    <property type="project" value="InterPro"/>
</dbReference>
<protein>
    <submittedName>
        <fullName evidence="2">Addiction module protein</fullName>
    </submittedName>
</protein>
<evidence type="ECO:0000259" key="1">
    <source>
        <dbReference type="PROSITE" id="PS51393"/>
    </source>
</evidence>
<dbReference type="InterPro" id="IPR013406">
    <property type="entry name" value="CHP02574_addiction_mod"/>
</dbReference>
<dbReference type="Pfam" id="PF09720">
    <property type="entry name" value="Unstab_antitox"/>
    <property type="match status" value="1"/>
</dbReference>
<comment type="caution">
    <text evidence="2">The sequence shown here is derived from an EMBL/GenBank/DDBJ whole genome shotgun (WGS) entry which is preliminary data.</text>
</comment>
<name>A0A9D6V8Q7_9BACT</name>
<dbReference type="PROSITE" id="PS51393">
    <property type="entry name" value="LIPOXYGENASE_3"/>
    <property type="match status" value="1"/>
</dbReference>
<dbReference type="GO" id="GO:0016702">
    <property type="term" value="F:oxidoreductase activity, acting on single donors with incorporation of molecular oxygen, incorporation of two atoms of oxygen"/>
    <property type="evidence" value="ECO:0007669"/>
    <property type="project" value="InterPro"/>
</dbReference>
<dbReference type="Proteomes" id="UP000807825">
    <property type="component" value="Unassembled WGS sequence"/>
</dbReference>
<dbReference type="NCBIfam" id="TIGR02574">
    <property type="entry name" value="stabl_TIGR02574"/>
    <property type="match status" value="1"/>
</dbReference>
<sequence>MSPAFHEIEEHAKSLPPEERARLAESLLESLRQEGTAEVEAAWEKEIEVRAAAYRRGEEELIDGETVLAELRQIAR</sequence>
<accession>A0A9D6V8Q7</accession>
<feature type="domain" description="Lipoxygenase" evidence="1">
    <location>
        <begin position="1"/>
        <end position="76"/>
    </location>
</feature>
<gene>
    <name evidence="2" type="ORF">HY912_16275</name>
</gene>
<dbReference type="InterPro" id="IPR013819">
    <property type="entry name" value="LipOase_C"/>
</dbReference>
<reference evidence="2" key="1">
    <citation type="submission" date="2020-07" db="EMBL/GenBank/DDBJ databases">
        <title>Huge and variable diversity of episymbiotic CPR bacteria and DPANN archaea in groundwater ecosystems.</title>
        <authorList>
            <person name="He C.Y."/>
            <person name="Keren R."/>
            <person name="Whittaker M."/>
            <person name="Farag I.F."/>
            <person name="Doudna J."/>
            <person name="Cate J.H.D."/>
            <person name="Banfield J.F."/>
        </authorList>
    </citation>
    <scope>NUCLEOTIDE SEQUENCE</scope>
    <source>
        <strain evidence="2">NC_groundwater_1664_Pr3_B-0.1um_52_9</strain>
    </source>
</reference>
<dbReference type="EMBL" id="JACRDE010000424">
    <property type="protein sequence ID" value="MBI5251047.1"/>
    <property type="molecule type" value="Genomic_DNA"/>
</dbReference>
<proteinExistence type="predicted"/>
<dbReference type="AlphaFoldDB" id="A0A9D6V8Q7"/>
<organism evidence="2 3">
    <name type="scientific">Desulfomonile tiedjei</name>
    <dbReference type="NCBI Taxonomy" id="2358"/>
    <lineage>
        <taxon>Bacteria</taxon>
        <taxon>Pseudomonadati</taxon>
        <taxon>Thermodesulfobacteriota</taxon>
        <taxon>Desulfomonilia</taxon>
        <taxon>Desulfomonilales</taxon>
        <taxon>Desulfomonilaceae</taxon>
        <taxon>Desulfomonile</taxon>
    </lineage>
</organism>
<evidence type="ECO:0000313" key="3">
    <source>
        <dbReference type="Proteomes" id="UP000807825"/>
    </source>
</evidence>